<dbReference type="EMBL" id="FNSC01000001">
    <property type="protein sequence ID" value="SEE46379.1"/>
    <property type="molecule type" value="Genomic_DNA"/>
</dbReference>
<dbReference type="GO" id="GO:0016020">
    <property type="term" value="C:membrane"/>
    <property type="evidence" value="ECO:0007669"/>
    <property type="project" value="GOC"/>
</dbReference>
<evidence type="ECO:0000256" key="1">
    <source>
        <dbReference type="ARBA" id="ARBA00007274"/>
    </source>
</evidence>
<evidence type="ECO:0000256" key="6">
    <source>
        <dbReference type="ARBA" id="ARBA00023098"/>
    </source>
</evidence>
<dbReference type="CDD" id="cd03360">
    <property type="entry name" value="LbH_AT_putative"/>
    <property type="match status" value="1"/>
</dbReference>
<gene>
    <name evidence="9" type="ORF">SAMN05421553_4863</name>
</gene>
<keyword evidence="6" id="KW-0443">Lipid metabolism</keyword>
<dbReference type="PANTHER" id="PTHR43300:SF7">
    <property type="entry name" value="UDP-N-ACETYLBACILLOSAMINE N-ACETYLTRANSFERASE"/>
    <property type="match status" value="1"/>
</dbReference>
<keyword evidence="10" id="KW-1185">Reference proteome</keyword>
<dbReference type="STRING" id="53406.SAMN05421553_4863"/>
<evidence type="ECO:0000256" key="4">
    <source>
        <dbReference type="ARBA" id="ARBA00022679"/>
    </source>
</evidence>
<feature type="active site" description="Proton acceptor" evidence="8">
    <location>
        <position position="136"/>
    </location>
</feature>
<keyword evidence="2" id="KW-0444">Lipid biosynthesis</keyword>
<evidence type="ECO:0000256" key="3">
    <source>
        <dbReference type="ARBA" id="ARBA00022556"/>
    </source>
</evidence>
<dbReference type="Gene3D" id="2.160.10.10">
    <property type="entry name" value="Hexapeptide repeat proteins"/>
    <property type="match status" value="1"/>
</dbReference>
<keyword evidence="3" id="KW-0441">Lipid A biosynthesis</keyword>
<dbReference type="AlphaFoldDB" id="A0A1H5J1J9"/>
<sequence>MKPLLLLGANNPELVGQARAVIGAGQPVAGLLDNDPAKHGMDFHGLPVFGGFERLAELIGEHLLVNLITRDTRTRHQTTRALLAAGAELGQFIHPQLELGMVELGLGSYLQQYAVLQADVRLGRNCSVSAGSIINHECRLGDSVFIAPGANLCGKVEVGDGVFVGASAVVLPRLRIGAWATIGAGAVVTRDVPAGAVVVGNPARILRYEPIEKESLDG</sequence>
<dbReference type="PANTHER" id="PTHR43300">
    <property type="entry name" value="ACETYLTRANSFERASE"/>
    <property type="match status" value="1"/>
</dbReference>
<evidence type="ECO:0000256" key="7">
    <source>
        <dbReference type="ARBA" id="ARBA00023315"/>
    </source>
</evidence>
<accession>A0A1H5J1J9</accession>
<dbReference type="NCBIfam" id="TIGR03570">
    <property type="entry name" value="NeuD_NnaD"/>
    <property type="match status" value="1"/>
</dbReference>
<dbReference type="InterPro" id="IPR050179">
    <property type="entry name" value="Trans_hexapeptide_repeat"/>
</dbReference>
<dbReference type="PROSITE" id="PS00101">
    <property type="entry name" value="HEXAPEP_TRANSFERASES"/>
    <property type="match status" value="1"/>
</dbReference>
<keyword evidence="4 9" id="KW-0808">Transferase</keyword>
<keyword evidence="7 9" id="KW-0012">Acyltransferase</keyword>
<dbReference type="Pfam" id="PF00132">
    <property type="entry name" value="Hexapep"/>
    <property type="match status" value="1"/>
</dbReference>
<feature type="site" description="Increases basicity of active site His" evidence="8">
    <location>
        <position position="137"/>
    </location>
</feature>
<dbReference type="InterPro" id="IPR011004">
    <property type="entry name" value="Trimer_LpxA-like_sf"/>
</dbReference>
<dbReference type="GO" id="GO:0009245">
    <property type="term" value="P:lipid A biosynthetic process"/>
    <property type="evidence" value="ECO:0007669"/>
    <property type="project" value="UniProtKB-KW"/>
</dbReference>
<proteinExistence type="inferred from homology"/>
<evidence type="ECO:0000313" key="9">
    <source>
        <dbReference type="EMBL" id="SEE46379.1"/>
    </source>
</evidence>
<evidence type="ECO:0000313" key="10">
    <source>
        <dbReference type="Proteomes" id="UP000242849"/>
    </source>
</evidence>
<name>A0A1H5J1J9_PSEAG</name>
<evidence type="ECO:0000256" key="8">
    <source>
        <dbReference type="PIRSR" id="PIRSR620019-1"/>
    </source>
</evidence>
<comment type="similarity">
    <text evidence="1">Belongs to the transferase hexapeptide repeat family.</text>
</comment>
<dbReference type="InterPro" id="IPR020019">
    <property type="entry name" value="AcTrfase_PglD-like"/>
</dbReference>
<protein>
    <submittedName>
        <fullName evidence="9">Sugar O-acyltransferase, sialic acid O-acetyltransferase NeuD family</fullName>
    </submittedName>
</protein>
<dbReference type="RefSeq" id="WP_244161249.1">
    <property type="nucleotide sequence ID" value="NZ_CP156749.1"/>
</dbReference>
<evidence type="ECO:0000256" key="5">
    <source>
        <dbReference type="ARBA" id="ARBA00022737"/>
    </source>
</evidence>
<dbReference type="SUPFAM" id="SSF51161">
    <property type="entry name" value="Trimeric LpxA-like enzymes"/>
    <property type="match status" value="1"/>
</dbReference>
<reference evidence="10" key="1">
    <citation type="submission" date="2016-10" db="EMBL/GenBank/DDBJ databases">
        <authorList>
            <person name="Varghese N."/>
            <person name="Submissions S."/>
        </authorList>
    </citation>
    <scope>NUCLEOTIDE SEQUENCE [LARGE SCALE GENOMIC DNA]</scope>
    <source>
        <strain evidence="10">DSM 12111</strain>
    </source>
</reference>
<dbReference type="InterPro" id="IPR018357">
    <property type="entry name" value="Hexapep_transf_CS"/>
</dbReference>
<dbReference type="Proteomes" id="UP000242849">
    <property type="component" value="Unassembled WGS sequence"/>
</dbReference>
<organism evidence="9 10">
    <name type="scientific">Pseudomonas anguilliseptica</name>
    <dbReference type="NCBI Taxonomy" id="53406"/>
    <lineage>
        <taxon>Bacteria</taxon>
        <taxon>Pseudomonadati</taxon>
        <taxon>Pseudomonadota</taxon>
        <taxon>Gammaproteobacteria</taxon>
        <taxon>Pseudomonadales</taxon>
        <taxon>Pseudomonadaceae</taxon>
        <taxon>Pseudomonas</taxon>
    </lineage>
</organism>
<keyword evidence="5" id="KW-0677">Repeat</keyword>
<dbReference type="GO" id="GO:0016746">
    <property type="term" value="F:acyltransferase activity"/>
    <property type="evidence" value="ECO:0007669"/>
    <property type="project" value="UniProtKB-KW"/>
</dbReference>
<evidence type="ECO:0000256" key="2">
    <source>
        <dbReference type="ARBA" id="ARBA00022516"/>
    </source>
</evidence>
<dbReference type="InterPro" id="IPR001451">
    <property type="entry name" value="Hexapep"/>
</dbReference>